<dbReference type="EMBL" id="JACORU010000008">
    <property type="protein sequence ID" value="MBC5766925.1"/>
    <property type="molecule type" value="Genomic_DNA"/>
</dbReference>
<sequence length="614" mass="67841">MTRFATRARTLFALGPANVLRVALYRAGLRSGLHPVQRVRAPVPQGPFFTRAHPALPGCPPPGRNWVEHTVLFGHLEIAHRLPQWRSHPVTGVRWPRADRPWWEIPDFDPAAGDVKLVWECSRMDWVLAFAQRAALGEAGMLDRLNAWLADWCRDNPPYTGPNWKCGQEASIRVMRLAGAALVLGTPNELSPGAADFVVMHLRRILPTVAYARAQDNNHGTSEACALFVGGTWLEAAGDARAGDFARTGRRLLEERVARLVGEQGTFSQYSVTYHRVLLDTLCLAEAWRRALGCAAFSPAFAQRAASAARWAASAVEPGSGDAPNVGANDGACLWPLFDGCDRDFRPSVQAATALFSGTRAYDGSRHDAVLLWLRVPPAQGTPAGPGSLDARDGGFAMLRSGAALALVRYPRFRFRPSQADVLHVDLWVGARNILRDAGTCSYSAPAPWDRYFPGTESHNTVQFDGRDQMPRLGRFLFGDWLRCDGKCEFSDDGDGVSLIAGYHDAKGAWHRRRVHLQEDKLQVEDDFGGFERKAVLRWRLEPSAWRLDRRDGHIALEAPGLRATFDCGEALAGCRIVEGRESRLYLQHTPLPVLEIELGRPGTVNSCLIWDRA</sequence>
<dbReference type="Proteomes" id="UP000596827">
    <property type="component" value="Unassembled WGS sequence"/>
</dbReference>
<evidence type="ECO:0000313" key="6">
    <source>
        <dbReference type="EMBL" id="MBC5766925.1"/>
    </source>
</evidence>
<dbReference type="PANTHER" id="PTHR39210:SF1">
    <property type="entry name" value="HEPARIN-SULFATE LYASE"/>
    <property type="match status" value="1"/>
</dbReference>
<comment type="caution">
    <text evidence="6">The sequence shown here is derived from an EMBL/GenBank/DDBJ whole genome shotgun (WGS) entry which is preliminary data.</text>
</comment>
<proteinExistence type="predicted"/>
<dbReference type="AlphaFoldDB" id="A0A923S3Y1"/>
<accession>A0A923S3Y1</accession>
<dbReference type="Gene3D" id="1.50.10.100">
    <property type="entry name" value="Chondroitin AC/alginate lyase"/>
    <property type="match status" value="1"/>
</dbReference>
<keyword evidence="3" id="KW-0574">Periplasm</keyword>
<reference evidence="6" key="1">
    <citation type="submission" date="2020-08" db="EMBL/GenBank/DDBJ databases">
        <title>Ramlibacter sp. GTP1 16S ribosomal RNA gene genome sequencing and assembly.</title>
        <authorList>
            <person name="Kang M."/>
        </authorList>
    </citation>
    <scope>NUCLEOTIDE SEQUENCE</scope>
    <source>
        <strain evidence="6">GTP1</strain>
    </source>
</reference>
<dbReference type="InterPro" id="IPR008929">
    <property type="entry name" value="Chondroitin_lyas"/>
</dbReference>
<dbReference type="Gene3D" id="2.70.98.70">
    <property type="match status" value="1"/>
</dbReference>
<dbReference type="RefSeq" id="WP_187083415.1">
    <property type="nucleotide sequence ID" value="NZ_JACORU010000008.1"/>
</dbReference>
<keyword evidence="7" id="KW-1185">Reference proteome</keyword>
<dbReference type="InterPro" id="IPR012480">
    <property type="entry name" value="Hepar_II_III_C"/>
</dbReference>
<keyword evidence="4" id="KW-0456">Lyase</keyword>
<protein>
    <submittedName>
        <fullName evidence="6">Heparinase II/III-family protein</fullName>
    </submittedName>
</protein>
<keyword evidence="2" id="KW-0732">Signal</keyword>
<dbReference type="PANTHER" id="PTHR39210">
    <property type="entry name" value="HEPARIN-SULFATE LYASE"/>
    <property type="match status" value="1"/>
</dbReference>
<dbReference type="Pfam" id="PF07940">
    <property type="entry name" value="Hepar_II_III_C"/>
    <property type="match status" value="1"/>
</dbReference>
<evidence type="ECO:0000256" key="4">
    <source>
        <dbReference type="ARBA" id="ARBA00023239"/>
    </source>
</evidence>
<evidence type="ECO:0000256" key="3">
    <source>
        <dbReference type="ARBA" id="ARBA00022764"/>
    </source>
</evidence>
<comment type="subcellular location">
    <subcellularLocation>
        <location evidence="1">Periplasm</location>
    </subcellularLocation>
</comment>
<dbReference type="GO" id="GO:0016829">
    <property type="term" value="F:lyase activity"/>
    <property type="evidence" value="ECO:0007669"/>
    <property type="project" value="UniProtKB-KW"/>
</dbReference>
<evidence type="ECO:0000313" key="7">
    <source>
        <dbReference type="Proteomes" id="UP000596827"/>
    </source>
</evidence>
<feature type="domain" description="Heparinase II/III-like C-terminal" evidence="5">
    <location>
        <begin position="386"/>
        <end position="555"/>
    </location>
</feature>
<evidence type="ECO:0000259" key="5">
    <source>
        <dbReference type="Pfam" id="PF07940"/>
    </source>
</evidence>
<dbReference type="SUPFAM" id="SSF48230">
    <property type="entry name" value="Chondroitin AC/alginate lyase"/>
    <property type="match status" value="1"/>
</dbReference>
<dbReference type="GO" id="GO:0042597">
    <property type="term" value="C:periplasmic space"/>
    <property type="evidence" value="ECO:0007669"/>
    <property type="project" value="UniProtKB-SubCell"/>
</dbReference>
<evidence type="ECO:0000256" key="1">
    <source>
        <dbReference type="ARBA" id="ARBA00004418"/>
    </source>
</evidence>
<evidence type="ECO:0000256" key="2">
    <source>
        <dbReference type="ARBA" id="ARBA00022729"/>
    </source>
</evidence>
<gene>
    <name evidence="6" type="ORF">H8R02_20840</name>
</gene>
<name>A0A923S3Y1_9BURK</name>
<organism evidence="6 7">
    <name type="scientific">Ramlibacter albus</name>
    <dbReference type="NCBI Taxonomy" id="2079448"/>
    <lineage>
        <taxon>Bacteria</taxon>
        <taxon>Pseudomonadati</taxon>
        <taxon>Pseudomonadota</taxon>
        <taxon>Betaproteobacteria</taxon>
        <taxon>Burkholderiales</taxon>
        <taxon>Comamonadaceae</taxon>
        <taxon>Ramlibacter</taxon>
    </lineage>
</organism>